<dbReference type="Gene3D" id="2.40.10.10">
    <property type="entry name" value="Trypsin-like serine proteases"/>
    <property type="match status" value="1"/>
</dbReference>
<dbReference type="SUPFAM" id="SSF50494">
    <property type="entry name" value="Trypsin-like serine proteases"/>
    <property type="match status" value="1"/>
</dbReference>
<dbReference type="GO" id="GO:0004252">
    <property type="term" value="F:serine-type endopeptidase activity"/>
    <property type="evidence" value="ECO:0007669"/>
    <property type="project" value="InterPro"/>
</dbReference>
<dbReference type="FunFam" id="2.40.10.10:FF:000166">
    <property type="entry name" value="Trypsin"/>
    <property type="match status" value="1"/>
</dbReference>
<dbReference type="InterPro" id="IPR009003">
    <property type="entry name" value="Peptidase_S1_PA"/>
</dbReference>
<dbReference type="InterPro" id="IPR001314">
    <property type="entry name" value="Peptidase_S1A"/>
</dbReference>
<reference evidence="6" key="1">
    <citation type="submission" date="2025-08" db="UniProtKB">
        <authorList>
            <consortium name="RefSeq"/>
        </authorList>
    </citation>
    <scope>IDENTIFICATION</scope>
    <source>
        <strain evidence="6">USDA-PBARC FA_bdor</strain>
        <tissue evidence="6">Whole organism</tissue>
    </source>
</reference>
<dbReference type="Pfam" id="PF00089">
    <property type="entry name" value="Trypsin"/>
    <property type="match status" value="1"/>
</dbReference>
<sequence length="282" mass="30027">MGWGVISLIAVFFIARGTESRPQFEKDDSFFNPRIIGGVEAVRNSYPHQVSLQWGFLSTTNTRHFCGGIIINQSWILTAAHCIDAIPEIGGLLVRAGKHFLDQVEPLEQSRRATAAYAHENFIGDVAPYDIGLIRLTTPFTWTTAVGPINLPQPGAIPTGNVTSTGWGATDPNGANLGNALQTVEIPLISLSTCRNALIPFGGAGTLHETNICTGPLGGGFSPCSGDSGGPLTWRNGDNWEVVGIVSWGVIPCGLRGAPSVFVRVSAFIDWIQSTITINTQG</sequence>
<dbReference type="InterPro" id="IPR033116">
    <property type="entry name" value="TRYPSIN_SER"/>
</dbReference>
<dbReference type="InterPro" id="IPR001254">
    <property type="entry name" value="Trypsin_dom"/>
</dbReference>
<dbReference type="GeneID" id="105269548"/>
<keyword evidence="3" id="KW-0732">Signal</keyword>
<keyword evidence="2" id="KW-0720">Serine protease</keyword>
<protein>
    <submittedName>
        <fullName evidence="6">Trypsin-1-like</fullName>
    </submittedName>
</protein>
<dbReference type="RefSeq" id="XP_011308189.1">
    <property type="nucleotide sequence ID" value="XM_011309887.1"/>
</dbReference>
<dbReference type="InterPro" id="IPR018114">
    <property type="entry name" value="TRYPSIN_HIS"/>
</dbReference>
<organism evidence="5 6">
    <name type="scientific">Fopius arisanus</name>
    <dbReference type="NCBI Taxonomy" id="64838"/>
    <lineage>
        <taxon>Eukaryota</taxon>
        <taxon>Metazoa</taxon>
        <taxon>Ecdysozoa</taxon>
        <taxon>Arthropoda</taxon>
        <taxon>Hexapoda</taxon>
        <taxon>Insecta</taxon>
        <taxon>Pterygota</taxon>
        <taxon>Neoptera</taxon>
        <taxon>Endopterygota</taxon>
        <taxon>Hymenoptera</taxon>
        <taxon>Apocrita</taxon>
        <taxon>Ichneumonoidea</taxon>
        <taxon>Braconidae</taxon>
        <taxon>Opiinae</taxon>
        <taxon>Fopius</taxon>
    </lineage>
</organism>
<keyword evidence="2" id="KW-0378">Hydrolase</keyword>
<dbReference type="PRINTS" id="PR00722">
    <property type="entry name" value="CHYMOTRYPSIN"/>
</dbReference>
<dbReference type="AlphaFoldDB" id="A0A9R1U4G6"/>
<dbReference type="CDD" id="cd00190">
    <property type="entry name" value="Tryp_SPc"/>
    <property type="match status" value="1"/>
</dbReference>
<dbReference type="PANTHER" id="PTHR24252:SF7">
    <property type="entry name" value="HYALIN"/>
    <property type="match status" value="1"/>
</dbReference>
<dbReference type="PROSITE" id="PS00134">
    <property type="entry name" value="TRYPSIN_HIS"/>
    <property type="match status" value="1"/>
</dbReference>
<feature type="domain" description="Peptidase S1" evidence="4">
    <location>
        <begin position="35"/>
        <end position="277"/>
    </location>
</feature>
<gene>
    <name evidence="6" type="primary">LOC105269548</name>
</gene>
<dbReference type="PROSITE" id="PS00135">
    <property type="entry name" value="TRYPSIN_SER"/>
    <property type="match status" value="1"/>
</dbReference>
<evidence type="ECO:0000256" key="2">
    <source>
        <dbReference type="RuleBase" id="RU363034"/>
    </source>
</evidence>
<dbReference type="PROSITE" id="PS50240">
    <property type="entry name" value="TRYPSIN_DOM"/>
    <property type="match status" value="1"/>
</dbReference>
<proteinExistence type="predicted"/>
<feature type="chain" id="PRO_5040281240" evidence="3">
    <location>
        <begin position="21"/>
        <end position="282"/>
    </location>
</feature>
<evidence type="ECO:0000256" key="3">
    <source>
        <dbReference type="SAM" id="SignalP"/>
    </source>
</evidence>
<dbReference type="PANTHER" id="PTHR24252">
    <property type="entry name" value="ACROSIN-RELATED"/>
    <property type="match status" value="1"/>
</dbReference>
<dbReference type="InterPro" id="IPR043504">
    <property type="entry name" value="Peptidase_S1_PA_chymotrypsin"/>
</dbReference>
<keyword evidence="5" id="KW-1185">Reference proteome</keyword>
<name>A0A9R1U4G6_9HYME</name>
<dbReference type="GO" id="GO:0006508">
    <property type="term" value="P:proteolysis"/>
    <property type="evidence" value="ECO:0007669"/>
    <property type="project" value="UniProtKB-KW"/>
</dbReference>
<evidence type="ECO:0000313" key="5">
    <source>
        <dbReference type="Proteomes" id="UP000694866"/>
    </source>
</evidence>
<keyword evidence="1" id="KW-1015">Disulfide bond</keyword>
<accession>A0A9R1U4G6</accession>
<keyword evidence="2" id="KW-0645">Protease</keyword>
<evidence type="ECO:0000259" key="4">
    <source>
        <dbReference type="PROSITE" id="PS50240"/>
    </source>
</evidence>
<dbReference type="OrthoDB" id="10061449at2759"/>
<evidence type="ECO:0000256" key="1">
    <source>
        <dbReference type="ARBA" id="ARBA00023157"/>
    </source>
</evidence>
<dbReference type="SMART" id="SM00020">
    <property type="entry name" value="Tryp_SPc"/>
    <property type="match status" value="1"/>
</dbReference>
<dbReference type="KEGG" id="fas:105269548"/>
<evidence type="ECO:0000313" key="6">
    <source>
        <dbReference type="RefSeq" id="XP_011308189.1"/>
    </source>
</evidence>
<feature type="signal peptide" evidence="3">
    <location>
        <begin position="1"/>
        <end position="20"/>
    </location>
</feature>
<dbReference type="Proteomes" id="UP000694866">
    <property type="component" value="Unplaced"/>
</dbReference>